<proteinExistence type="inferred from homology"/>
<reference evidence="7 8" key="1">
    <citation type="submission" date="2019-06" db="EMBL/GenBank/DDBJ databases">
        <title>Whole genome shotgun sequence of Brevibacillus reuszeri NBRC 15719.</title>
        <authorList>
            <person name="Hosoyama A."/>
            <person name="Uohara A."/>
            <person name="Ohji S."/>
            <person name="Ichikawa N."/>
        </authorList>
    </citation>
    <scope>NUCLEOTIDE SEQUENCE [LARGE SCALE GENOMIC DNA]</scope>
    <source>
        <strain evidence="7 8">NBRC 15719</strain>
    </source>
</reference>
<dbReference type="EMBL" id="BJON01000004">
    <property type="protein sequence ID" value="GED67321.1"/>
    <property type="molecule type" value="Genomic_DNA"/>
</dbReference>
<accession>A0ABQ0THM3</accession>
<comment type="cofactor">
    <cofactor evidence="1 6">
        <name>Mg(2+)</name>
        <dbReference type="ChEBI" id="CHEBI:18420"/>
    </cofactor>
</comment>
<feature type="binding site" evidence="6">
    <location>
        <position position="125"/>
    </location>
    <ligand>
        <name>Mg(2+)</name>
        <dbReference type="ChEBI" id="CHEBI:18420"/>
    </ligand>
</feature>
<evidence type="ECO:0000256" key="2">
    <source>
        <dbReference type="ARBA" id="ARBA00022723"/>
    </source>
</evidence>
<evidence type="ECO:0000256" key="4">
    <source>
        <dbReference type="ARBA" id="ARBA00022842"/>
    </source>
</evidence>
<name>A0ABQ0THM3_9BACL</name>
<dbReference type="InterPro" id="IPR022948">
    <property type="entry name" value="COD_ChbG_bac"/>
</dbReference>
<comment type="function">
    <text evidence="6">Probably catalyzes the deacetylation of acetylated carbohydrates an important step in the degradation of oligosaccharides.</text>
</comment>
<dbReference type="PANTHER" id="PTHR31609:SF1">
    <property type="entry name" value="CARBOHYDRATE DEACETYLASE"/>
    <property type="match status" value="1"/>
</dbReference>
<dbReference type="PANTHER" id="PTHR31609">
    <property type="entry name" value="YDJC DEACETYLASE FAMILY MEMBER"/>
    <property type="match status" value="1"/>
</dbReference>
<dbReference type="NCBIfam" id="NF002559">
    <property type="entry name" value="PRK02134.1"/>
    <property type="match status" value="1"/>
</dbReference>
<keyword evidence="4 6" id="KW-0460">Magnesium</keyword>
<comment type="subunit">
    <text evidence="6">Homodimer.</text>
</comment>
<evidence type="ECO:0000313" key="7">
    <source>
        <dbReference type="EMBL" id="GED67321.1"/>
    </source>
</evidence>
<dbReference type="Proteomes" id="UP000319578">
    <property type="component" value="Unassembled WGS sequence"/>
</dbReference>
<evidence type="ECO:0000256" key="6">
    <source>
        <dbReference type="HAMAP-Rule" id="MF_01246"/>
    </source>
</evidence>
<gene>
    <name evidence="7" type="primary">celG</name>
    <name evidence="7" type="ORF">BRE01_10230</name>
</gene>
<comment type="similarity">
    <text evidence="6">Belongs to the YdjC deacetylase family.</text>
</comment>
<dbReference type="EC" id="3.5.1.-" evidence="6"/>
<feature type="binding site" evidence="6">
    <location>
        <position position="63"/>
    </location>
    <ligand>
        <name>Mg(2+)</name>
        <dbReference type="ChEBI" id="CHEBI:18420"/>
    </ligand>
</feature>
<keyword evidence="5 6" id="KW-0119">Carbohydrate metabolism</keyword>
<evidence type="ECO:0000313" key="8">
    <source>
        <dbReference type="Proteomes" id="UP000319578"/>
    </source>
</evidence>
<dbReference type="InterPro" id="IPR006879">
    <property type="entry name" value="YdjC-like"/>
</dbReference>
<dbReference type="HAMAP" id="MF_01246">
    <property type="entry name" value="COD"/>
    <property type="match status" value="1"/>
</dbReference>
<dbReference type="Pfam" id="PF04794">
    <property type="entry name" value="YdjC"/>
    <property type="match status" value="1"/>
</dbReference>
<dbReference type="Gene3D" id="3.20.20.370">
    <property type="entry name" value="Glycoside hydrolase/deacetylase"/>
    <property type="match status" value="1"/>
</dbReference>
<dbReference type="CDD" id="cd10803">
    <property type="entry name" value="YdjC_EF3048_like"/>
    <property type="match status" value="1"/>
</dbReference>
<dbReference type="InterPro" id="IPR011330">
    <property type="entry name" value="Glyco_hydro/deAcase_b/a-brl"/>
</dbReference>
<keyword evidence="8" id="KW-1185">Reference proteome</keyword>
<sequence length="254" mass="28364">MGLFMKLIVNADDFGYSKGVNLGIIEAHREGIVTSATMMVNMGGFAHAVELAKENPKLGVGIHLVLDCGFPVSQDVPSLTDEQGRFRRGQEYLSSASSDELQRELTAQLETFLGAGLKLTHIDSHHHVHAHKAVLPIVLQLAEEYRLPVRSPWTLNPGEQADWPQIRTTEGFSHRFYGDDLSVDTLMSILKEIEKAGYLTTEIMTHPAFLDEEVLTGSSYNHQRTRELKILTAPQIKEYVQKQGIQLVNFNQLG</sequence>
<protein>
    <recommendedName>
        <fullName evidence="6">Carbohydrate deacetylase</fullName>
        <ecNumber evidence="6">3.5.1.-</ecNumber>
    </recommendedName>
</protein>
<dbReference type="SUPFAM" id="SSF88713">
    <property type="entry name" value="Glycoside hydrolase/deacetylase"/>
    <property type="match status" value="1"/>
</dbReference>
<organism evidence="7 8">
    <name type="scientific">Brevibacillus reuszeri</name>
    <dbReference type="NCBI Taxonomy" id="54915"/>
    <lineage>
        <taxon>Bacteria</taxon>
        <taxon>Bacillati</taxon>
        <taxon>Bacillota</taxon>
        <taxon>Bacilli</taxon>
        <taxon>Bacillales</taxon>
        <taxon>Paenibacillaceae</taxon>
        <taxon>Brevibacillus</taxon>
    </lineage>
</organism>
<evidence type="ECO:0000256" key="3">
    <source>
        <dbReference type="ARBA" id="ARBA00022801"/>
    </source>
</evidence>
<evidence type="ECO:0000256" key="5">
    <source>
        <dbReference type="ARBA" id="ARBA00023277"/>
    </source>
</evidence>
<comment type="caution">
    <text evidence="7">The sequence shown here is derived from an EMBL/GenBank/DDBJ whole genome shotgun (WGS) entry which is preliminary data.</text>
</comment>
<evidence type="ECO:0000256" key="1">
    <source>
        <dbReference type="ARBA" id="ARBA00001946"/>
    </source>
</evidence>
<keyword evidence="2 6" id="KW-0479">Metal-binding</keyword>
<keyword evidence="3 6" id="KW-0378">Hydrolase</keyword>